<dbReference type="AlphaFoldDB" id="A0A1I5QSK3"/>
<keyword evidence="2" id="KW-1185">Reference proteome</keyword>
<dbReference type="STRING" id="1993.SAMN04489713_114233"/>
<name>A0A1I5QSK3_9ACTN</name>
<dbReference type="InterPro" id="IPR013321">
    <property type="entry name" value="Arc_rbn_hlx_hlx"/>
</dbReference>
<reference evidence="1 2" key="1">
    <citation type="submission" date="2016-10" db="EMBL/GenBank/DDBJ databases">
        <authorList>
            <person name="de Groot N.N."/>
        </authorList>
    </citation>
    <scope>NUCLEOTIDE SEQUENCE [LARGE SCALE GENOMIC DNA]</scope>
    <source>
        <strain evidence="1 2">DSM 43067</strain>
    </source>
</reference>
<proteinExistence type="predicted"/>
<accession>A0A1I5QSK3</accession>
<dbReference type="Gene3D" id="1.10.1220.10">
    <property type="entry name" value="Met repressor-like"/>
    <property type="match status" value="1"/>
</dbReference>
<dbReference type="Proteomes" id="UP000183413">
    <property type="component" value="Unassembled WGS sequence"/>
</dbReference>
<dbReference type="EMBL" id="FOVH01000014">
    <property type="protein sequence ID" value="SFP48826.1"/>
    <property type="molecule type" value="Genomic_DNA"/>
</dbReference>
<dbReference type="InParanoid" id="A0A1I5QSK3"/>
<dbReference type="InterPro" id="IPR010985">
    <property type="entry name" value="Ribbon_hlx_hlx"/>
</dbReference>
<evidence type="ECO:0000313" key="1">
    <source>
        <dbReference type="EMBL" id="SFP48826.1"/>
    </source>
</evidence>
<organism evidence="1 2">
    <name type="scientific">Actinomadura madurae</name>
    <dbReference type="NCBI Taxonomy" id="1993"/>
    <lineage>
        <taxon>Bacteria</taxon>
        <taxon>Bacillati</taxon>
        <taxon>Actinomycetota</taxon>
        <taxon>Actinomycetes</taxon>
        <taxon>Streptosporangiales</taxon>
        <taxon>Thermomonosporaceae</taxon>
        <taxon>Actinomadura</taxon>
    </lineage>
</organism>
<dbReference type="RefSeq" id="WP_075023441.1">
    <property type="nucleotide sequence ID" value="NZ_FOVH01000014.1"/>
</dbReference>
<dbReference type="SUPFAM" id="SSF47598">
    <property type="entry name" value="Ribbon-helix-helix"/>
    <property type="match status" value="1"/>
</dbReference>
<evidence type="ECO:0000313" key="2">
    <source>
        <dbReference type="Proteomes" id="UP000183413"/>
    </source>
</evidence>
<evidence type="ECO:0008006" key="3">
    <source>
        <dbReference type="Google" id="ProtNLM"/>
    </source>
</evidence>
<dbReference type="GO" id="GO:0006355">
    <property type="term" value="P:regulation of DNA-templated transcription"/>
    <property type="evidence" value="ECO:0007669"/>
    <property type="project" value="InterPro"/>
</dbReference>
<protein>
    <recommendedName>
        <fullName evidence="3">Ribbon-helix-helix protein, copG family</fullName>
    </recommendedName>
</protein>
<sequence>MAFAARLPTDLDAWLDEVATAEHRSKNAILITALEEYRQRRELAHVLELADETGRDHRSLLDRLGDA</sequence>
<gene>
    <name evidence="1" type="ORF">SAMN04489713_114233</name>
</gene>